<evidence type="ECO:0000259" key="1">
    <source>
        <dbReference type="PROSITE" id="PS51186"/>
    </source>
</evidence>
<sequence length="173" mass="19560">MAEQEVVFEEAQVADAQAFIDFMHQVADETEFLDVSGDEFTLSREDVEPIFASNLESLDQLCLVAKIGSDVIGLASVKTEKPYRIGHIGTVFLAVKKAYWGYGLGRTLLEEVIKWAEFNQVLGRLSLTVQVRNERAVQLYQSLGFEIEGVQKRGARTDKGEWLDLYYMGRMVE</sequence>
<dbReference type="RefSeq" id="WP_354281055.1">
    <property type="nucleotide sequence ID" value="NZ_JBEPMK010000004.1"/>
</dbReference>
<protein>
    <submittedName>
        <fullName evidence="2">RimJ/RimL family protein N-acetyltransferase</fullName>
    </submittedName>
</protein>
<dbReference type="InterPro" id="IPR016181">
    <property type="entry name" value="Acyl_CoA_acyltransferase"/>
</dbReference>
<dbReference type="PANTHER" id="PTHR43617">
    <property type="entry name" value="L-AMINO ACID N-ACETYLTRANSFERASE"/>
    <property type="match status" value="1"/>
</dbReference>
<dbReference type="PANTHER" id="PTHR43617:SF22">
    <property type="entry name" value="L-AMINO ACID N-ACETYLTRANSFERASE AAAT"/>
    <property type="match status" value="1"/>
</dbReference>
<dbReference type="InterPro" id="IPR000182">
    <property type="entry name" value="GNAT_dom"/>
</dbReference>
<proteinExistence type="predicted"/>
<evidence type="ECO:0000313" key="2">
    <source>
        <dbReference type="EMBL" id="MET3644654.1"/>
    </source>
</evidence>
<reference evidence="2 3" key="1">
    <citation type="submission" date="2024-06" db="EMBL/GenBank/DDBJ databases">
        <title>Genomic Encyclopedia of Type Strains, Phase IV (KMG-IV): sequencing the most valuable type-strain genomes for metagenomic binning, comparative biology and taxonomic classification.</title>
        <authorList>
            <person name="Goeker M."/>
        </authorList>
    </citation>
    <scope>NUCLEOTIDE SEQUENCE [LARGE SCALE GENOMIC DNA]</scope>
    <source>
        <strain evidence="2 3">DSM 15349</strain>
    </source>
</reference>
<dbReference type="Gene3D" id="3.40.630.30">
    <property type="match status" value="1"/>
</dbReference>
<accession>A0ABV2JNU5</accession>
<comment type="caution">
    <text evidence="2">The sequence shown here is derived from an EMBL/GenBank/DDBJ whole genome shotgun (WGS) entry which is preliminary data.</text>
</comment>
<organism evidence="2 3">
    <name type="scientific">Streptococcus gallinaceus</name>
    <dbReference type="NCBI Taxonomy" id="165758"/>
    <lineage>
        <taxon>Bacteria</taxon>
        <taxon>Bacillati</taxon>
        <taxon>Bacillota</taxon>
        <taxon>Bacilli</taxon>
        <taxon>Lactobacillales</taxon>
        <taxon>Streptococcaceae</taxon>
        <taxon>Streptococcus</taxon>
    </lineage>
</organism>
<dbReference type="EMBL" id="JBEPMK010000004">
    <property type="protein sequence ID" value="MET3644654.1"/>
    <property type="molecule type" value="Genomic_DNA"/>
</dbReference>
<gene>
    <name evidence="2" type="ORF">ABID27_001281</name>
</gene>
<keyword evidence="3" id="KW-1185">Reference proteome</keyword>
<evidence type="ECO:0000313" key="3">
    <source>
        <dbReference type="Proteomes" id="UP001549055"/>
    </source>
</evidence>
<dbReference type="Pfam" id="PF00583">
    <property type="entry name" value="Acetyltransf_1"/>
    <property type="match status" value="1"/>
</dbReference>
<name>A0ABV2JNU5_9STRE</name>
<dbReference type="InterPro" id="IPR050276">
    <property type="entry name" value="MshD_Acetyltransferase"/>
</dbReference>
<dbReference type="Proteomes" id="UP001549055">
    <property type="component" value="Unassembled WGS sequence"/>
</dbReference>
<dbReference type="SUPFAM" id="SSF55729">
    <property type="entry name" value="Acyl-CoA N-acyltransferases (Nat)"/>
    <property type="match status" value="1"/>
</dbReference>
<dbReference type="PROSITE" id="PS51186">
    <property type="entry name" value="GNAT"/>
    <property type="match status" value="1"/>
</dbReference>
<dbReference type="CDD" id="cd04301">
    <property type="entry name" value="NAT_SF"/>
    <property type="match status" value="1"/>
</dbReference>
<feature type="domain" description="N-acetyltransferase" evidence="1">
    <location>
        <begin position="6"/>
        <end position="173"/>
    </location>
</feature>